<feature type="region of interest" description="Disordered" evidence="9">
    <location>
        <begin position="234"/>
        <end position="271"/>
    </location>
</feature>
<dbReference type="GO" id="GO:0005634">
    <property type="term" value="C:nucleus"/>
    <property type="evidence" value="ECO:0007669"/>
    <property type="project" value="UniProtKB-SubCell"/>
</dbReference>
<evidence type="ECO:0000256" key="2">
    <source>
        <dbReference type="ARBA" id="ARBA00006454"/>
    </source>
</evidence>
<evidence type="ECO:0000256" key="7">
    <source>
        <dbReference type="ARBA" id="ARBA00023242"/>
    </source>
</evidence>
<evidence type="ECO:0000256" key="1">
    <source>
        <dbReference type="ARBA" id="ARBA00004123"/>
    </source>
</evidence>
<feature type="compositionally biased region" description="Basic and acidic residues" evidence="9">
    <location>
        <begin position="509"/>
        <end position="523"/>
    </location>
</feature>
<evidence type="ECO:0000256" key="8">
    <source>
        <dbReference type="PROSITE-ProRule" id="PRU00108"/>
    </source>
</evidence>
<accession>A0AAD7LGZ4</accession>
<dbReference type="EMBL" id="JARAOO010000008">
    <property type="protein sequence ID" value="KAJ7957802.1"/>
    <property type="molecule type" value="Genomic_DNA"/>
</dbReference>
<evidence type="ECO:0000313" key="11">
    <source>
        <dbReference type="EMBL" id="KAJ7957802.1"/>
    </source>
</evidence>
<keyword evidence="7 8" id="KW-0539">Nucleus</keyword>
<dbReference type="FunFam" id="1.10.10.60:FF:000083">
    <property type="entry name" value="BEL1-like homeodomain protein 4"/>
    <property type="match status" value="1"/>
</dbReference>
<evidence type="ECO:0000256" key="9">
    <source>
        <dbReference type="SAM" id="MobiDB-lite"/>
    </source>
</evidence>
<dbReference type="GO" id="GO:0003677">
    <property type="term" value="F:DNA binding"/>
    <property type="evidence" value="ECO:0007669"/>
    <property type="project" value="UniProtKB-UniRule"/>
</dbReference>
<organism evidence="11 12">
    <name type="scientific">Quillaja saponaria</name>
    <name type="common">Soap bark tree</name>
    <dbReference type="NCBI Taxonomy" id="32244"/>
    <lineage>
        <taxon>Eukaryota</taxon>
        <taxon>Viridiplantae</taxon>
        <taxon>Streptophyta</taxon>
        <taxon>Embryophyta</taxon>
        <taxon>Tracheophyta</taxon>
        <taxon>Spermatophyta</taxon>
        <taxon>Magnoliopsida</taxon>
        <taxon>eudicotyledons</taxon>
        <taxon>Gunneridae</taxon>
        <taxon>Pentapetalae</taxon>
        <taxon>rosids</taxon>
        <taxon>fabids</taxon>
        <taxon>Fabales</taxon>
        <taxon>Quillajaceae</taxon>
        <taxon>Quillaja</taxon>
    </lineage>
</organism>
<dbReference type="GO" id="GO:0006355">
    <property type="term" value="P:regulation of DNA-templated transcription"/>
    <property type="evidence" value="ECO:0007669"/>
    <property type="project" value="InterPro"/>
</dbReference>
<feature type="region of interest" description="Disordered" evidence="9">
    <location>
        <begin position="506"/>
        <end position="539"/>
    </location>
</feature>
<evidence type="ECO:0000256" key="4">
    <source>
        <dbReference type="ARBA" id="ARBA00023125"/>
    </source>
</evidence>
<gene>
    <name evidence="11" type="ORF">O6P43_018622</name>
</gene>
<dbReference type="Gene3D" id="1.10.10.60">
    <property type="entry name" value="Homeodomain-like"/>
    <property type="match status" value="1"/>
</dbReference>
<evidence type="ECO:0000256" key="5">
    <source>
        <dbReference type="ARBA" id="ARBA00023155"/>
    </source>
</evidence>
<protein>
    <submittedName>
        <fullName evidence="11">BEL1-like homeodomain protein 7</fullName>
    </submittedName>
</protein>
<dbReference type="InterPro" id="IPR001356">
    <property type="entry name" value="HD"/>
</dbReference>
<keyword evidence="12" id="KW-1185">Reference proteome</keyword>
<comment type="subcellular location">
    <subcellularLocation>
        <location evidence="1 8">Nucleus</location>
    </subcellularLocation>
</comment>
<feature type="DNA-binding region" description="Homeobox" evidence="8">
    <location>
        <begin position="388"/>
        <end position="450"/>
    </location>
</feature>
<comment type="similarity">
    <text evidence="2">Belongs to the TALE/BELL homeobox family.</text>
</comment>
<evidence type="ECO:0000256" key="6">
    <source>
        <dbReference type="ARBA" id="ARBA00023163"/>
    </source>
</evidence>
<dbReference type="InterPro" id="IPR050224">
    <property type="entry name" value="TALE_homeobox"/>
</dbReference>
<dbReference type="InterPro" id="IPR008422">
    <property type="entry name" value="KN_HD"/>
</dbReference>
<keyword evidence="5 8" id="KW-0371">Homeobox</keyword>
<dbReference type="InterPro" id="IPR009057">
    <property type="entry name" value="Homeodomain-like_sf"/>
</dbReference>
<dbReference type="Proteomes" id="UP001163823">
    <property type="component" value="Chromosome 8"/>
</dbReference>
<keyword evidence="4 8" id="KW-0238">DNA-binding</keyword>
<sequence length="591" mass="66140">MMYMNAASSSSGSYSEMFSGSSLLPHNYGESVGDQDEAKYISAIGDTTSMQSIDGHSNSARGVLVSNTITGDSHGVPSTQLKRSDGEQNIQCQGLSLSLGTQMDSALCMHRFQYQYPHSGVSSFLGNCLPIQERGTISHLSHEVDENNLHKEFRSDEFMPSEISGGYHHTMRTEAFYNPHSPVYPKEVHSDPCLHGSPDFGNTVLNTKYLKAAQLLLDEMVSVRKVLKQTGSEKHKNYHEIGVDGSKDPEGKPNSQPDQMPLDPSFSTANSSCELSSAERQNLLEKKTKLLSTLDEVDRRYRRYCQQMQIVVSSLDMVAGCGAAEPYTALALRSISCHFRCLRDAIANQIQVTQRSLGEQEGIPRLRYVDQQLRQQRTIQQLGVMRQAWRPQRGLPESSVSILRAWLFEHFLHPYPKDSEKIMLARQTGLTRNQVANWFINARVRLWKPMVEEMYKEEFGDSDLTCKFLPENGQKAERDNIQGSEDRKEEFQDNVLTTTAHKVQPGLFHDSKSDHTSTIKRNDPATGIGYHSSDQRSHMNDNSIYAGEITPHDQNGGSNLMTSASATYNLLELGSFAMGGPHVTCIRVTEQ</sequence>
<dbReference type="PANTHER" id="PTHR11850">
    <property type="entry name" value="HOMEOBOX PROTEIN TRANSCRIPTION FACTORS"/>
    <property type="match status" value="1"/>
</dbReference>
<feature type="domain" description="Homeobox" evidence="10">
    <location>
        <begin position="386"/>
        <end position="449"/>
    </location>
</feature>
<dbReference type="KEGG" id="qsa:O6P43_018622"/>
<dbReference type="SUPFAM" id="SSF46689">
    <property type="entry name" value="Homeodomain-like"/>
    <property type="match status" value="1"/>
</dbReference>
<evidence type="ECO:0000313" key="12">
    <source>
        <dbReference type="Proteomes" id="UP001163823"/>
    </source>
</evidence>
<dbReference type="InterPro" id="IPR006563">
    <property type="entry name" value="POX_dom"/>
</dbReference>
<reference evidence="11" key="1">
    <citation type="journal article" date="2023" name="Science">
        <title>Elucidation of the pathway for biosynthesis of saponin adjuvants from the soapbark tree.</title>
        <authorList>
            <person name="Reed J."/>
            <person name="Orme A."/>
            <person name="El-Demerdash A."/>
            <person name="Owen C."/>
            <person name="Martin L.B.B."/>
            <person name="Misra R.C."/>
            <person name="Kikuchi S."/>
            <person name="Rejzek M."/>
            <person name="Martin A.C."/>
            <person name="Harkess A."/>
            <person name="Leebens-Mack J."/>
            <person name="Louveau T."/>
            <person name="Stephenson M.J."/>
            <person name="Osbourn A."/>
        </authorList>
    </citation>
    <scope>NUCLEOTIDE SEQUENCE</scope>
    <source>
        <strain evidence="11">S10</strain>
    </source>
</reference>
<dbReference type="SMART" id="SM00574">
    <property type="entry name" value="POX"/>
    <property type="match status" value="1"/>
</dbReference>
<evidence type="ECO:0000256" key="3">
    <source>
        <dbReference type="ARBA" id="ARBA00023015"/>
    </source>
</evidence>
<dbReference type="AlphaFoldDB" id="A0AAD7LGZ4"/>
<feature type="compositionally biased region" description="Basic and acidic residues" evidence="9">
    <location>
        <begin position="234"/>
        <end position="251"/>
    </location>
</feature>
<dbReference type="CDD" id="cd00086">
    <property type="entry name" value="homeodomain"/>
    <property type="match status" value="1"/>
</dbReference>
<dbReference type="Pfam" id="PF07526">
    <property type="entry name" value="POX"/>
    <property type="match status" value="1"/>
</dbReference>
<comment type="caution">
    <text evidence="11">The sequence shown here is derived from an EMBL/GenBank/DDBJ whole genome shotgun (WGS) entry which is preliminary data.</text>
</comment>
<evidence type="ECO:0000259" key="10">
    <source>
        <dbReference type="PROSITE" id="PS50071"/>
    </source>
</evidence>
<proteinExistence type="inferred from homology"/>
<name>A0AAD7LGZ4_QUISA</name>
<keyword evidence="6" id="KW-0804">Transcription</keyword>
<dbReference type="Pfam" id="PF05920">
    <property type="entry name" value="Homeobox_KN"/>
    <property type="match status" value="1"/>
</dbReference>
<dbReference type="PROSITE" id="PS50071">
    <property type="entry name" value="HOMEOBOX_2"/>
    <property type="match status" value="1"/>
</dbReference>
<dbReference type="SMART" id="SM00389">
    <property type="entry name" value="HOX"/>
    <property type="match status" value="1"/>
</dbReference>
<keyword evidence="3" id="KW-0805">Transcription regulation</keyword>